<dbReference type="AlphaFoldDB" id="A0A806JZY6"/>
<dbReference type="PANTHER" id="PTHR33295:SF7">
    <property type="entry name" value="ATPASE"/>
    <property type="match status" value="1"/>
</dbReference>
<evidence type="ECO:0000256" key="1">
    <source>
        <dbReference type="SAM" id="Phobius"/>
    </source>
</evidence>
<accession>A0A806JZY6</accession>
<sequence>MYGREFLLHGCREYSKLGIRLSFFAKIYYISLVFFTKTLVFRLGKMAEGYIDRKIDGELLSWMRGSSRKPLLLRGARQVGKSWAVRHLARQFEHFLEINFELDKQARELFEKSDLEPKKLCQDLAAIYGTPIIPGKTLLFLDEIQVSLPAISSLRSFYEKYGELHVIAAGSLLEFALQELPSFGVGRVRSLFMYPMSFFEFLNACKHSLLLKAIQEANSETPLSEPVHKKIVELLRKFLVLGGMPEVVAAYANKNDLLECQRVLDDLIISLRADFVKYKKKVPPLQISAVFDSVVVQMGKKFVYASVSKDYTHKQLKEGLELLKMAGLVIPITHSSANGLPLGAETDIKKQKMLLLDTGIFQRLLGLPLADLLISDDFSLVNKGNIAELFAGLELLKAGSFYEQKNLYYWHRESKSSNAEVDFVAQIGQNIIPIEVKSGSKGTMQSIRLFMEEKHSPFGIRVSLENFGRMQNIKIVPLYAIAANCI</sequence>
<dbReference type="InterPro" id="IPR025420">
    <property type="entry name" value="DUF4143"/>
</dbReference>
<dbReference type="InterPro" id="IPR041682">
    <property type="entry name" value="AAA_14"/>
</dbReference>
<keyword evidence="1" id="KW-1133">Transmembrane helix</keyword>
<name>A0A806JZY6_9BACT</name>
<feature type="domain" description="AAA" evidence="2">
    <location>
        <begin position="68"/>
        <end position="202"/>
    </location>
</feature>
<reference evidence="4" key="1">
    <citation type="submission" date="2012-03" db="EMBL/GenBank/DDBJ databases">
        <title>Functional metagenomics reveals considerable lignocellulase gene clusters in the gut microbiome of a wood-feeding higher termite.</title>
        <authorList>
            <person name="Liu N."/>
        </authorList>
    </citation>
    <scope>NUCLEOTIDE SEQUENCE</scope>
</reference>
<keyword evidence="4" id="KW-0067">ATP-binding</keyword>
<dbReference type="EMBL" id="JQ844215">
    <property type="protein sequence ID" value="AGS52886.1"/>
    <property type="molecule type" value="Genomic_DNA"/>
</dbReference>
<dbReference type="PANTHER" id="PTHR33295">
    <property type="entry name" value="ATPASE"/>
    <property type="match status" value="1"/>
</dbReference>
<proteinExistence type="predicted"/>
<evidence type="ECO:0000259" key="3">
    <source>
        <dbReference type="Pfam" id="PF13635"/>
    </source>
</evidence>
<dbReference type="SUPFAM" id="SSF52540">
    <property type="entry name" value="P-loop containing nucleoside triphosphate hydrolases"/>
    <property type="match status" value="1"/>
</dbReference>
<dbReference type="Pfam" id="PF13635">
    <property type="entry name" value="DUF4143"/>
    <property type="match status" value="1"/>
</dbReference>
<keyword evidence="1" id="KW-0812">Transmembrane</keyword>
<dbReference type="GO" id="GO:0005524">
    <property type="term" value="F:ATP binding"/>
    <property type="evidence" value="ECO:0007669"/>
    <property type="project" value="UniProtKB-KW"/>
</dbReference>
<feature type="domain" description="DUF4143" evidence="3">
    <location>
        <begin position="273"/>
        <end position="439"/>
    </location>
</feature>
<keyword evidence="1" id="KW-0472">Membrane</keyword>
<dbReference type="InterPro" id="IPR027417">
    <property type="entry name" value="P-loop_NTPase"/>
</dbReference>
<evidence type="ECO:0000259" key="2">
    <source>
        <dbReference type="Pfam" id="PF13173"/>
    </source>
</evidence>
<keyword evidence="4" id="KW-0547">Nucleotide-binding</keyword>
<feature type="transmembrane region" description="Helical" evidence="1">
    <location>
        <begin position="27"/>
        <end position="44"/>
    </location>
</feature>
<evidence type="ECO:0000313" key="4">
    <source>
        <dbReference type="EMBL" id="AGS52886.1"/>
    </source>
</evidence>
<protein>
    <submittedName>
        <fullName evidence="4">Putative ATP-binding protein</fullName>
    </submittedName>
</protein>
<dbReference type="Pfam" id="PF13173">
    <property type="entry name" value="AAA_14"/>
    <property type="match status" value="1"/>
</dbReference>
<organism evidence="4">
    <name type="scientific">uncultured bacterium contig00016</name>
    <dbReference type="NCBI Taxonomy" id="1181507"/>
    <lineage>
        <taxon>Bacteria</taxon>
        <taxon>environmental samples</taxon>
    </lineage>
</organism>